<dbReference type="OrthoDB" id="427924at2759"/>
<protein>
    <recommendedName>
        <fullName evidence="1">Reverse transcriptase/retrotransposon-derived protein RNase H-like domain-containing protein</fullName>
    </recommendedName>
</protein>
<dbReference type="PANTHER" id="PTHR33064">
    <property type="entry name" value="POL PROTEIN"/>
    <property type="match status" value="1"/>
</dbReference>
<proteinExistence type="predicted"/>
<feature type="domain" description="Reverse transcriptase/retrotransposon-derived protein RNase H-like" evidence="1">
    <location>
        <begin position="3"/>
        <end position="87"/>
    </location>
</feature>
<name>A0A1Q3C834_CEPFO</name>
<dbReference type="InParanoid" id="A0A1Q3C834"/>
<evidence type="ECO:0000259" key="1">
    <source>
        <dbReference type="Pfam" id="PF17919"/>
    </source>
</evidence>
<dbReference type="EMBL" id="BDDD01001488">
    <property type="protein sequence ID" value="GAV76427.1"/>
    <property type="molecule type" value="Genomic_DNA"/>
</dbReference>
<dbReference type="SUPFAM" id="SSF56672">
    <property type="entry name" value="DNA/RNA polymerases"/>
    <property type="match status" value="1"/>
</dbReference>
<dbReference type="AlphaFoldDB" id="A0A1Q3C834"/>
<dbReference type="InterPro" id="IPR041577">
    <property type="entry name" value="RT_RNaseH_2"/>
</dbReference>
<dbReference type="PANTHER" id="PTHR33064:SF37">
    <property type="entry name" value="RIBONUCLEASE H"/>
    <property type="match status" value="1"/>
</dbReference>
<organism evidence="2 3">
    <name type="scientific">Cephalotus follicularis</name>
    <name type="common">Albany pitcher plant</name>
    <dbReference type="NCBI Taxonomy" id="3775"/>
    <lineage>
        <taxon>Eukaryota</taxon>
        <taxon>Viridiplantae</taxon>
        <taxon>Streptophyta</taxon>
        <taxon>Embryophyta</taxon>
        <taxon>Tracheophyta</taxon>
        <taxon>Spermatophyta</taxon>
        <taxon>Magnoliopsida</taxon>
        <taxon>eudicotyledons</taxon>
        <taxon>Gunneridae</taxon>
        <taxon>Pentapetalae</taxon>
        <taxon>rosids</taxon>
        <taxon>fabids</taxon>
        <taxon>Oxalidales</taxon>
        <taxon>Cephalotaceae</taxon>
        <taxon>Cephalotus</taxon>
    </lineage>
</organism>
<dbReference type="Pfam" id="PF17919">
    <property type="entry name" value="RT_RNaseH_2"/>
    <property type="match status" value="1"/>
</dbReference>
<evidence type="ECO:0000313" key="3">
    <source>
        <dbReference type="Proteomes" id="UP000187406"/>
    </source>
</evidence>
<feature type="non-terminal residue" evidence="2">
    <location>
        <position position="1"/>
    </location>
</feature>
<reference evidence="3" key="1">
    <citation type="submission" date="2016-04" db="EMBL/GenBank/DDBJ databases">
        <title>Cephalotus genome sequencing.</title>
        <authorList>
            <person name="Fukushima K."/>
            <person name="Hasebe M."/>
            <person name="Fang X."/>
        </authorList>
    </citation>
    <scope>NUCLEOTIDE SEQUENCE [LARGE SCALE GENOMIC DNA]</scope>
    <source>
        <strain evidence="3">cv. St1</strain>
    </source>
</reference>
<evidence type="ECO:0000313" key="2">
    <source>
        <dbReference type="EMBL" id="GAV76427.1"/>
    </source>
</evidence>
<dbReference type="Proteomes" id="UP000187406">
    <property type="component" value="Unassembled WGS sequence"/>
</dbReference>
<gene>
    <name evidence="2" type="ORF">CFOL_v3_19901</name>
</gene>
<sequence length="150" mass="17508">KNTQLIKQIKIYAKEIPCLYLASPLVFKIVETNTSNIGYGSNLKQFVDNKEQLVQYISRTWNNAQKNYVTIKKDILIIVLCIHKFQTTYNAFSDNNLIFDDLILTKDVNKLFLDCRKLYLPTLPLSIFDAIQIHYQILSPTKIKKNKFES</sequence>
<dbReference type="InterPro" id="IPR043502">
    <property type="entry name" value="DNA/RNA_pol_sf"/>
</dbReference>
<dbReference type="InterPro" id="IPR051320">
    <property type="entry name" value="Viral_Replic_Matur_Polypro"/>
</dbReference>
<accession>A0A1Q3C834</accession>
<keyword evidence="3" id="KW-1185">Reference proteome</keyword>
<comment type="caution">
    <text evidence="2">The sequence shown here is derived from an EMBL/GenBank/DDBJ whole genome shotgun (WGS) entry which is preliminary data.</text>
</comment>